<evidence type="ECO:0000259" key="6">
    <source>
        <dbReference type="Pfam" id="PF00892"/>
    </source>
</evidence>
<dbReference type="InterPro" id="IPR000620">
    <property type="entry name" value="EamA_dom"/>
</dbReference>
<keyword evidence="8" id="KW-1185">Reference proteome</keyword>
<dbReference type="SUPFAM" id="SSF103481">
    <property type="entry name" value="Multidrug resistance efflux transporter EmrE"/>
    <property type="match status" value="2"/>
</dbReference>
<feature type="transmembrane region" description="Helical" evidence="5">
    <location>
        <begin position="100"/>
        <end position="118"/>
    </location>
</feature>
<evidence type="ECO:0000313" key="8">
    <source>
        <dbReference type="Proteomes" id="UP000029921"/>
    </source>
</evidence>
<accession>A0A4U8SZ26</accession>
<feature type="domain" description="EamA" evidence="6">
    <location>
        <begin position="152"/>
        <end position="283"/>
    </location>
</feature>
<feature type="transmembrane region" description="Helical" evidence="5">
    <location>
        <begin position="216"/>
        <end position="233"/>
    </location>
</feature>
<feature type="transmembrane region" description="Helical" evidence="5">
    <location>
        <begin position="152"/>
        <end position="172"/>
    </location>
</feature>
<dbReference type="Pfam" id="PF00892">
    <property type="entry name" value="EamA"/>
    <property type="match status" value="2"/>
</dbReference>
<dbReference type="InterPro" id="IPR037185">
    <property type="entry name" value="EmrE-like"/>
</dbReference>
<feature type="transmembrane region" description="Helical" evidence="5">
    <location>
        <begin position="179"/>
        <end position="204"/>
    </location>
</feature>
<comment type="caution">
    <text evidence="7">The sequence shown here is derived from an EMBL/GenBank/DDBJ whole genome shotgun (WGS) entry which is preliminary data.</text>
</comment>
<gene>
    <name evidence="7" type="ORF">LS74_005630</name>
</gene>
<sequence length="308" mass="33334">MSANLTQGILAMLFSSLLFALMGAEAKILSLTLPSMEVAFFRSFLMVLFLLPLCLSKPMKKPSHKKGGYVFLLSRSIAGGLSFVALFYNIATISLGNATAFSQSMPLYVVLLSFLFLGEKFHLGVVFSTIIGFCGILLICNPNFNAMGLENVIFGISSALFMAVAFLNLRALKDYFSSWVPVFATGVAMSVITLIVSVAQIPLFAQSWAMPQGIDWLHIILLGLFGTLGQHYLTKAYMSAPAGIVAPIDYMRLVFSVILGVLLGDNLPNLATSFGIMLIILSGIGVGLPPLLADMKRLLRSKNTKNIQ</sequence>
<feature type="domain" description="EamA" evidence="6">
    <location>
        <begin position="7"/>
        <end position="139"/>
    </location>
</feature>
<dbReference type="PANTHER" id="PTHR22911:SF6">
    <property type="entry name" value="SOLUTE CARRIER FAMILY 35 MEMBER G1"/>
    <property type="match status" value="1"/>
</dbReference>
<proteinExistence type="predicted"/>
<feature type="transmembrane region" description="Helical" evidence="5">
    <location>
        <begin position="245"/>
        <end position="264"/>
    </location>
</feature>
<evidence type="ECO:0000256" key="2">
    <source>
        <dbReference type="ARBA" id="ARBA00022692"/>
    </source>
</evidence>
<dbReference type="Proteomes" id="UP000029921">
    <property type="component" value="Unassembled WGS sequence"/>
</dbReference>
<evidence type="ECO:0000256" key="5">
    <source>
        <dbReference type="SAM" id="Phobius"/>
    </source>
</evidence>
<keyword evidence="3 5" id="KW-1133">Transmembrane helix</keyword>
<dbReference type="GO" id="GO:0016020">
    <property type="term" value="C:membrane"/>
    <property type="evidence" value="ECO:0007669"/>
    <property type="project" value="UniProtKB-SubCell"/>
</dbReference>
<reference evidence="7 8" key="1">
    <citation type="journal article" date="2014" name="Genome Announc.">
        <title>Draft genome sequences of eight enterohepatic helicobacter species isolated from both laboratory and wild rodents.</title>
        <authorList>
            <person name="Sheh A."/>
            <person name="Shen Z."/>
            <person name="Fox J.G."/>
        </authorList>
    </citation>
    <scope>NUCLEOTIDE SEQUENCE [LARGE SCALE GENOMIC DNA]</scope>
    <source>
        <strain evidence="7 8">MIT 96-1001</strain>
    </source>
</reference>
<dbReference type="AlphaFoldDB" id="A0A4U8SZ26"/>
<comment type="subcellular location">
    <subcellularLocation>
        <location evidence="1">Membrane</location>
        <topology evidence="1">Multi-pass membrane protein</topology>
    </subcellularLocation>
</comment>
<dbReference type="RefSeq" id="WP_034585921.1">
    <property type="nucleotide sequence ID" value="NZ_JRPE02000007.1"/>
</dbReference>
<keyword evidence="4 5" id="KW-0472">Membrane</keyword>
<feature type="transmembrane region" description="Helical" evidence="5">
    <location>
        <begin position="36"/>
        <end position="55"/>
    </location>
</feature>
<evidence type="ECO:0000256" key="3">
    <source>
        <dbReference type="ARBA" id="ARBA00022989"/>
    </source>
</evidence>
<dbReference type="PANTHER" id="PTHR22911">
    <property type="entry name" value="ACYL-MALONYL CONDENSING ENZYME-RELATED"/>
    <property type="match status" value="1"/>
</dbReference>
<feature type="transmembrane region" description="Helical" evidence="5">
    <location>
        <begin position="125"/>
        <end position="146"/>
    </location>
</feature>
<protein>
    <submittedName>
        <fullName evidence="7">DMT family transporter</fullName>
    </submittedName>
</protein>
<evidence type="ECO:0000313" key="7">
    <source>
        <dbReference type="EMBL" id="TLD92319.1"/>
    </source>
</evidence>
<evidence type="ECO:0000256" key="4">
    <source>
        <dbReference type="ARBA" id="ARBA00023136"/>
    </source>
</evidence>
<feature type="transmembrane region" description="Helical" evidence="5">
    <location>
        <begin position="270"/>
        <end position="292"/>
    </location>
</feature>
<organism evidence="7 8">
    <name type="scientific">Helicobacter magdeburgensis</name>
    <dbReference type="NCBI Taxonomy" id="471858"/>
    <lineage>
        <taxon>Bacteria</taxon>
        <taxon>Pseudomonadati</taxon>
        <taxon>Campylobacterota</taxon>
        <taxon>Epsilonproteobacteria</taxon>
        <taxon>Campylobacterales</taxon>
        <taxon>Helicobacteraceae</taxon>
        <taxon>Helicobacter</taxon>
    </lineage>
</organism>
<feature type="transmembrane region" description="Helical" evidence="5">
    <location>
        <begin position="67"/>
        <end position="88"/>
    </location>
</feature>
<dbReference type="EMBL" id="JRPE02000007">
    <property type="protein sequence ID" value="TLD92319.1"/>
    <property type="molecule type" value="Genomic_DNA"/>
</dbReference>
<evidence type="ECO:0000256" key="1">
    <source>
        <dbReference type="ARBA" id="ARBA00004141"/>
    </source>
</evidence>
<name>A0A4U8SZ26_9HELI</name>
<keyword evidence="2 5" id="KW-0812">Transmembrane</keyword>